<dbReference type="PANTHER" id="PTHR43300:SF12">
    <property type="entry name" value="CHLORAMPHENICOL ACETYLTRANSFERASE"/>
    <property type="match status" value="1"/>
</dbReference>
<dbReference type="Gene3D" id="2.160.10.10">
    <property type="entry name" value="Hexapeptide repeat proteins"/>
    <property type="match status" value="1"/>
</dbReference>
<dbReference type="PANTHER" id="PTHR43300">
    <property type="entry name" value="ACETYLTRANSFERASE"/>
    <property type="match status" value="1"/>
</dbReference>
<dbReference type="InterPro" id="IPR011004">
    <property type="entry name" value="Trimer_LpxA-like_sf"/>
</dbReference>
<dbReference type="EMBL" id="CP056030">
    <property type="protein sequence ID" value="QKZ02609.1"/>
    <property type="molecule type" value="Genomic_DNA"/>
</dbReference>
<keyword evidence="9" id="KW-0046">Antibiotic resistance</keyword>
<protein>
    <recommendedName>
        <fullName evidence="3">Chloramphenicol acetyltransferase</fullName>
        <ecNumber evidence="2">2.3.1.28</ecNumber>
    </recommendedName>
</protein>
<organism evidence="12 13">
    <name type="scientific">Pseudomonas eucalypticola</name>
    <dbReference type="NCBI Taxonomy" id="2599595"/>
    <lineage>
        <taxon>Bacteria</taxon>
        <taxon>Pseudomonadati</taxon>
        <taxon>Pseudomonadota</taxon>
        <taxon>Gammaproteobacteria</taxon>
        <taxon>Pseudomonadales</taxon>
        <taxon>Pseudomonadaceae</taxon>
        <taxon>Pseudomonas</taxon>
    </lineage>
</organism>
<evidence type="ECO:0000256" key="1">
    <source>
        <dbReference type="ARBA" id="ARBA00007274"/>
    </source>
</evidence>
<keyword evidence="13" id="KW-1185">Reference proteome</keyword>
<gene>
    <name evidence="12" type="ORF">HWQ56_01885</name>
</gene>
<comment type="catalytic activity">
    <reaction evidence="11">
        <text>chloramphenicol + acetyl-CoA = chloramphenicol 3-acetate + CoA</text>
        <dbReference type="Rhea" id="RHEA:18421"/>
        <dbReference type="ChEBI" id="CHEBI:16730"/>
        <dbReference type="ChEBI" id="CHEBI:17698"/>
        <dbReference type="ChEBI" id="CHEBI:57287"/>
        <dbReference type="ChEBI" id="CHEBI:57288"/>
        <dbReference type="EC" id="2.3.1.28"/>
    </reaction>
</comment>
<evidence type="ECO:0000256" key="8">
    <source>
        <dbReference type="ARBA" id="ARBA00023098"/>
    </source>
</evidence>
<evidence type="ECO:0000256" key="5">
    <source>
        <dbReference type="ARBA" id="ARBA00022556"/>
    </source>
</evidence>
<dbReference type="Proteomes" id="UP000509568">
    <property type="component" value="Chromosome"/>
</dbReference>
<dbReference type="GO" id="GO:0009245">
    <property type="term" value="P:lipid A biosynthetic process"/>
    <property type="evidence" value="ECO:0007669"/>
    <property type="project" value="UniProtKB-KW"/>
</dbReference>
<evidence type="ECO:0000256" key="11">
    <source>
        <dbReference type="ARBA" id="ARBA00047633"/>
    </source>
</evidence>
<evidence type="ECO:0000256" key="3">
    <source>
        <dbReference type="ARBA" id="ARBA00020291"/>
    </source>
</evidence>
<comment type="similarity">
    <text evidence="1">Belongs to the transferase hexapeptide repeat family.</text>
</comment>
<dbReference type="EC" id="2.3.1.28" evidence="2"/>
<dbReference type="AlphaFoldDB" id="A0A7D5H334"/>
<evidence type="ECO:0000313" key="13">
    <source>
        <dbReference type="Proteomes" id="UP000509568"/>
    </source>
</evidence>
<keyword evidence="5" id="KW-0441">Lipid A biosynthesis</keyword>
<dbReference type="Pfam" id="PF00132">
    <property type="entry name" value="Hexapep"/>
    <property type="match status" value="1"/>
</dbReference>
<dbReference type="GO" id="GO:0046677">
    <property type="term" value="P:response to antibiotic"/>
    <property type="evidence" value="ECO:0007669"/>
    <property type="project" value="UniProtKB-KW"/>
</dbReference>
<keyword evidence="4" id="KW-0444">Lipid biosynthesis</keyword>
<dbReference type="SUPFAM" id="SSF51161">
    <property type="entry name" value="Trimeric LpxA-like enzymes"/>
    <property type="match status" value="1"/>
</dbReference>
<reference evidence="12 13" key="1">
    <citation type="submission" date="2020-06" db="EMBL/GenBank/DDBJ databases">
        <title>Pseudomonas eucalypticola sp. nov., an endophyte of Eucalyptus dunnii leaves with biocontrol ability of eucalyptus leaf blight.</title>
        <authorList>
            <person name="Liu Y."/>
            <person name="Song Z."/>
            <person name="Zeng H."/>
            <person name="Lu M."/>
            <person name="Wang X."/>
            <person name="Lian X."/>
            <person name="Zhang Q."/>
        </authorList>
    </citation>
    <scope>NUCLEOTIDE SEQUENCE [LARGE SCALE GENOMIC DNA]</scope>
    <source>
        <strain evidence="12 13">NP-1</strain>
    </source>
</reference>
<evidence type="ECO:0000256" key="9">
    <source>
        <dbReference type="ARBA" id="ARBA00023251"/>
    </source>
</evidence>
<evidence type="ECO:0000256" key="10">
    <source>
        <dbReference type="ARBA" id="ARBA00023315"/>
    </source>
</evidence>
<keyword evidence="10" id="KW-0012">Acyltransferase</keyword>
<dbReference type="InterPro" id="IPR050179">
    <property type="entry name" value="Trans_hexapeptide_repeat"/>
</dbReference>
<dbReference type="KEGG" id="pez:HWQ56_01885"/>
<dbReference type="InterPro" id="IPR018357">
    <property type="entry name" value="Hexapep_transf_CS"/>
</dbReference>
<dbReference type="RefSeq" id="WP_176569656.1">
    <property type="nucleotide sequence ID" value="NZ_CP056030.1"/>
</dbReference>
<dbReference type="CDD" id="cd03349">
    <property type="entry name" value="LbH_XAT"/>
    <property type="match status" value="1"/>
</dbReference>
<evidence type="ECO:0000256" key="2">
    <source>
        <dbReference type="ARBA" id="ARBA00013235"/>
    </source>
</evidence>
<dbReference type="GO" id="GO:0016020">
    <property type="term" value="C:membrane"/>
    <property type="evidence" value="ECO:0007669"/>
    <property type="project" value="GOC"/>
</dbReference>
<dbReference type="PROSITE" id="PS00101">
    <property type="entry name" value="HEXAPEP_TRANSFERASES"/>
    <property type="match status" value="1"/>
</dbReference>
<evidence type="ECO:0000256" key="7">
    <source>
        <dbReference type="ARBA" id="ARBA00022737"/>
    </source>
</evidence>
<dbReference type="InterPro" id="IPR001451">
    <property type="entry name" value="Hexapep"/>
</dbReference>
<dbReference type="GO" id="GO:0008811">
    <property type="term" value="F:chloramphenicol O-acetyltransferase activity"/>
    <property type="evidence" value="ECO:0007669"/>
    <property type="project" value="UniProtKB-EC"/>
</dbReference>
<proteinExistence type="inferred from homology"/>
<evidence type="ECO:0000256" key="4">
    <source>
        <dbReference type="ARBA" id="ARBA00022516"/>
    </source>
</evidence>
<keyword evidence="6 12" id="KW-0808">Transferase</keyword>
<name>A0A7D5H334_9PSED</name>
<keyword evidence="7" id="KW-0677">Repeat</keyword>
<evidence type="ECO:0000256" key="6">
    <source>
        <dbReference type="ARBA" id="ARBA00022679"/>
    </source>
</evidence>
<evidence type="ECO:0000313" key="12">
    <source>
        <dbReference type="EMBL" id="QKZ02609.1"/>
    </source>
</evidence>
<accession>A0A7D5H334</accession>
<keyword evidence="8" id="KW-0443">Lipid metabolism</keyword>
<sequence>MNMLKRMWLDHTLKRALRQHRCRVDCGIRGLRGKVKLTLERNVKLHGVKVFSKDLRIGAFTDIVSNTELRDVSSIGRYCSIGTNCVLGQNRKQHPMDWLSTNVALIDTRLQAMPSPPADWDVTPTTIGHDVWVGRDVIIMEGITIGTGAVIGAQSLVTRDVPPYAVVAGSPAKMIRYRFDEPLREQLLASRWWEHDHSELAQLPTEDPAAFLAALAKLPPKPISDATVQVSTSPLRIKR</sequence>